<dbReference type="Proteomes" id="UP000422644">
    <property type="component" value="Chromosome"/>
</dbReference>
<dbReference type="AlphaFoldDB" id="A0A510KNZ4"/>
<keyword evidence="6" id="KW-1185">Reference proteome</keyword>
<evidence type="ECO:0000313" key="4">
    <source>
        <dbReference type="EMBL" id="BBM52351.1"/>
    </source>
</evidence>
<evidence type="ECO:0000313" key="1">
    <source>
        <dbReference type="EMBL" id="BBM44148.1"/>
    </source>
</evidence>
<dbReference type="EMBL" id="AP019831">
    <property type="protein sequence ID" value="BBM44148.1"/>
    <property type="molecule type" value="Genomic_DNA"/>
</dbReference>
<evidence type="ECO:0000313" key="5">
    <source>
        <dbReference type="Proteomes" id="UP000321378"/>
    </source>
</evidence>
<dbReference type="EMBL" id="AP019831">
    <property type="protein sequence ID" value="BBM45217.1"/>
    <property type="molecule type" value="Genomic_DNA"/>
</dbReference>
<reference evidence="1 6" key="1">
    <citation type="submission" date="2019-07" db="EMBL/GenBank/DDBJ databases">
        <title>Complete Genome Sequence of Leptotrichia trevisanii Strain JMUB3870.</title>
        <authorList>
            <person name="Watanabe S."/>
            <person name="Cui L."/>
        </authorList>
    </citation>
    <scope>NUCLEOTIDE SEQUENCE [LARGE SCALE GENOMIC DNA]</scope>
    <source>
        <strain evidence="1 6">JMUB3870</strain>
    </source>
</reference>
<dbReference type="STRING" id="1122173.GCA_000482505_00450"/>
<name>A0A510KNZ4_9FUSO</name>
<evidence type="ECO:0000313" key="2">
    <source>
        <dbReference type="EMBL" id="BBM45217.1"/>
    </source>
</evidence>
<gene>
    <name evidence="1" type="ORF">JMUB3870_0255</name>
    <name evidence="2" type="ORF">JMUB3870_1335</name>
    <name evidence="3" type="ORF">JMUB3935_0261</name>
    <name evidence="4" type="ORF">JMUB3935_1329</name>
</gene>
<organism evidence="4 5">
    <name type="scientific">Leptotrichia trevisanii</name>
    <dbReference type="NCBI Taxonomy" id="109328"/>
    <lineage>
        <taxon>Bacteria</taxon>
        <taxon>Fusobacteriati</taxon>
        <taxon>Fusobacteriota</taxon>
        <taxon>Fusobacteriia</taxon>
        <taxon>Fusobacteriales</taxon>
        <taxon>Leptotrichiaceae</taxon>
        <taxon>Leptotrichia</taxon>
    </lineage>
</organism>
<sequence length="120" mass="13624">MKKLIIVMVLTVSMIGFSEKLNTDGRDHLDKVVGSFGVKGNLGFKIVKKGSKLEFVADNVINGPVSRINKYLYLAKLVIDTGEGFEREYYCFAYDIKYKKLVNVDCRNLNIIQILDKGRK</sequence>
<reference evidence="4 5" key="2">
    <citation type="submission" date="2019-07" db="EMBL/GenBank/DDBJ databases">
        <title>Complete Genome Sequence of Leptotrichia trevisanii Strain JMUB3935.</title>
        <authorList>
            <person name="Watanabe S."/>
            <person name="Cui L."/>
        </authorList>
    </citation>
    <scope>NUCLEOTIDE SEQUENCE [LARGE SCALE GENOMIC DNA]</scope>
    <source>
        <strain evidence="4 5">JMUB3935</strain>
    </source>
</reference>
<dbReference type="EMBL" id="AP019840">
    <property type="protein sequence ID" value="BBM52351.1"/>
    <property type="molecule type" value="Genomic_DNA"/>
</dbReference>
<evidence type="ECO:0000313" key="6">
    <source>
        <dbReference type="Proteomes" id="UP000422644"/>
    </source>
</evidence>
<dbReference type="RefSeq" id="WP_146995850.1">
    <property type="nucleotide sequence ID" value="NZ_AP019831.1"/>
</dbReference>
<protein>
    <submittedName>
        <fullName evidence="4">Uncharacterized protein</fullName>
    </submittedName>
</protein>
<accession>A0A510KNZ4</accession>
<evidence type="ECO:0000313" key="3">
    <source>
        <dbReference type="EMBL" id="BBM51294.1"/>
    </source>
</evidence>
<dbReference type="EMBL" id="AP019840">
    <property type="protein sequence ID" value="BBM51294.1"/>
    <property type="molecule type" value="Genomic_DNA"/>
</dbReference>
<proteinExistence type="predicted"/>
<dbReference type="Proteomes" id="UP000321378">
    <property type="component" value="Chromosome"/>
</dbReference>